<feature type="binding site" evidence="14">
    <location>
        <position position="315"/>
    </location>
    <ligand>
        <name>substrate</name>
    </ligand>
</feature>
<evidence type="ECO:0000256" key="12">
    <source>
        <dbReference type="HAMAP-Rule" id="MF_00318"/>
    </source>
</evidence>
<feature type="binding site" evidence="12">
    <location>
        <position position="370"/>
    </location>
    <ligand>
        <name>(2R)-2-phosphoglycerate</name>
        <dbReference type="ChEBI" id="CHEBI:58289"/>
    </ligand>
</feature>
<dbReference type="SUPFAM" id="SSF51604">
    <property type="entry name" value="Enolase C-terminal domain-like"/>
    <property type="match status" value="1"/>
</dbReference>
<dbReference type="InterPro" id="IPR020810">
    <property type="entry name" value="Enolase_C"/>
</dbReference>
<dbReference type="Pfam" id="PF03952">
    <property type="entry name" value="Enolase_N"/>
    <property type="match status" value="1"/>
</dbReference>
<comment type="cofactor">
    <cofactor evidence="15">
        <name>Mg(2+)</name>
        <dbReference type="ChEBI" id="CHEBI:18420"/>
    </cofactor>
    <text evidence="15">Mg(2+) is required for catalysis and for stabilizing the dimer.</text>
</comment>
<feature type="domain" description="Enolase C-terminal TIM barrel" evidence="16">
    <location>
        <begin position="138"/>
        <end position="428"/>
    </location>
</feature>
<protein>
    <recommendedName>
        <fullName evidence="4 12">Enolase</fullName>
        <ecNumber evidence="3 12">4.2.1.11</ecNumber>
    </recommendedName>
    <alternativeName>
        <fullName evidence="12">2-phospho-D-glycerate hydro-lyase</fullName>
    </alternativeName>
    <alternativeName>
        <fullName evidence="12">2-phosphoglycerate dehydratase</fullName>
    </alternativeName>
</protein>
<dbReference type="SFLD" id="SFLDG00178">
    <property type="entry name" value="enolase"/>
    <property type="match status" value="1"/>
</dbReference>
<feature type="binding site" evidence="12">
    <location>
        <position position="162"/>
    </location>
    <ligand>
        <name>(2R)-2-phosphoglycerate</name>
        <dbReference type="ChEBI" id="CHEBI:58289"/>
    </ligand>
</feature>
<reference evidence="18 19" key="1">
    <citation type="submission" date="2016-11" db="EMBL/GenBank/DDBJ databases">
        <title>Trade-off between light-utilization and light-protection in marine flavobacteria.</title>
        <authorList>
            <person name="Kumagai Y."/>
        </authorList>
    </citation>
    <scope>NUCLEOTIDE SEQUENCE [LARGE SCALE GENOMIC DNA]</scope>
    <source>
        <strain evidence="18 19">JCM 17109</strain>
    </source>
</reference>
<keyword evidence="19" id="KW-1185">Reference proteome</keyword>
<evidence type="ECO:0000256" key="1">
    <source>
        <dbReference type="ARBA" id="ARBA00005031"/>
    </source>
</evidence>
<name>A0A2S9WR41_9FLAO</name>
<feature type="binding site" evidence="12 15">
    <location>
        <position position="241"/>
    </location>
    <ligand>
        <name>Mg(2+)</name>
        <dbReference type="ChEBI" id="CHEBI:18420"/>
    </ligand>
</feature>
<feature type="binding site" evidence="12">
    <location>
        <position position="391"/>
    </location>
    <ligand>
        <name>(2R)-2-phosphoglycerate</name>
        <dbReference type="ChEBI" id="CHEBI:58289"/>
    </ligand>
</feature>
<feature type="active site" description="Proton donor" evidence="12 13">
    <location>
        <position position="204"/>
    </location>
</feature>
<dbReference type="PANTHER" id="PTHR11902:SF1">
    <property type="entry name" value="ENOLASE"/>
    <property type="match status" value="1"/>
</dbReference>
<dbReference type="GO" id="GO:0000015">
    <property type="term" value="C:phosphopyruvate hydratase complex"/>
    <property type="evidence" value="ECO:0007669"/>
    <property type="project" value="InterPro"/>
</dbReference>
<feature type="binding site" evidence="14">
    <location>
        <position position="154"/>
    </location>
    <ligand>
        <name>substrate</name>
    </ligand>
</feature>
<dbReference type="PRINTS" id="PR00148">
    <property type="entry name" value="ENOLASE"/>
</dbReference>
<dbReference type="RefSeq" id="WP_105981627.1">
    <property type="nucleotide sequence ID" value="NZ_MQUC01000003.1"/>
</dbReference>
<dbReference type="InterPro" id="IPR029017">
    <property type="entry name" value="Enolase-like_N"/>
</dbReference>
<dbReference type="SUPFAM" id="SSF54826">
    <property type="entry name" value="Enolase N-terminal domain-like"/>
    <property type="match status" value="1"/>
</dbReference>
<dbReference type="PANTHER" id="PTHR11902">
    <property type="entry name" value="ENOLASE"/>
    <property type="match status" value="1"/>
</dbReference>
<feature type="binding site" evidence="12">
    <location>
        <position position="369"/>
    </location>
    <ligand>
        <name>(2R)-2-phosphoglycerate</name>
        <dbReference type="ChEBI" id="CHEBI:58289"/>
    </ligand>
</feature>
<evidence type="ECO:0000256" key="9">
    <source>
        <dbReference type="ARBA" id="ARBA00023152"/>
    </source>
</evidence>
<dbReference type="GO" id="GO:0004634">
    <property type="term" value="F:phosphopyruvate hydratase activity"/>
    <property type="evidence" value="ECO:0007669"/>
    <property type="project" value="UniProtKB-UniRule"/>
</dbReference>
<dbReference type="GO" id="GO:0000287">
    <property type="term" value="F:magnesium ion binding"/>
    <property type="evidence" value="ECO:0007669"/>
    <property type="project" value="UniProtKB-UniRule"/>
</dbReference>
<dbReference type="SMART" id="SM01193">
    <property type="entry name" value="Enolase_N"/>
    <property type="match status" value="1"/>
</dbReference>
<comment type="pathway">
    <text evidence="1 12">Carbohydrate degradation; glycolysis; pyruvate from D-glyceraldehyde 3-phosphate: step 4/5.</text>
</comment>
<evidence type="ECO:0000256" key="8">
    <source>
        <dbReference type="ARBA" id="ARBA00022842"/>
    </source>
</evidence>
<dbReference type="GO" id="GO:0006096">
    <property type="term" value="P:glycolytic process"/>
    <property type="evidence" value="ECO:0007669"/>
    <property type="project" value="UniProtKB-UniRule"/>
</dbReference>
<comment type="catalytic activity">
    <reaction evidence="12">
        <text>(2R)-2-phosphoglycerate = phosphoenolpyruvate + H2O</text>
        <dbReference type="Rhea" id="RHEA:10164"/>
        <dbReference type="ChEBI" id="CHEBI:15377"/>
        <dbReference type="ChEBI" id="CHEBI:58289"/>
        <dbReference type="ChEBI" id="CHEBI:58702"/>
        <dbReference type="EC" id="4.2.1.11"/>
    </reaction>
</comment>
<dbReference type="CDD" id="cd03313">
    <property type="entry name" value="enolase"/>
    <property type="match status" value="1"/>
</dbReference>
<evidence type="ECO:0000256" key="14">
    <source>
        <dbReference type="PIRSR" id="PIRSR001400-2"/>
    </source>
</evidence>
<dbReference type="NCBIfam" id="TIGR01060">
    <property type="entry name" value="eno"/>
    <property type="match status" value="1"/>
</dbReference>
<keyword evidence="8 12" id="KW-0460">Magnesium</keyword>
<dbReference type="UniPathway" id="UPA00109">
    <property type="reaction ID" value="UER00187"/>
</dbReference>
<keyword evidence="10 12" id="KW-0456">Lyase</keyword>
<evidence type="ECO:0000256" key="15">
    <source>
        <dbReference type="PIRSR" id="PIRSR001400-3"/>
    </source>
</evidence>
<feature type="active site" description="Proton acceptor" evidence="12 13">
    <location>
        <position position="340"/>
    </location>
</feature>
<evidence type="ECO:0000313" key="18">
    <source>
        <dbReference type="EMBL" id="PRP65756.1"/>
    </source>
</evidence>
<keyword evidence="7 12" id="KW-0479">Metal-binding</keyword>
<dbReference type="SMART" id="SM01192">
    <property type="entry name" value="Enolase_C"/>
    <property type="match status" value="1"/>
</dbReference>
<comment type="caution">
    <text evidence="18">The sequence shown here is derived from an EMBL/GenBank/DDBJ whole genome shotgun (WGS) entry which is preliminary data.</text>
</comment>
<dbReference type="InterPro" id="IPR020811">
    <property type="entry name" value="Enolase_N"/>
</dbReference>
<evidence type="ECO:0000259" key="17">
    <source>
        <dbReference type="SMART" id="SM01193"/>
    </source>
</evidence>
<dbReference type="Gene3D" id="3.20.20.120">
    <property type="entry name" value="Enolase-like C-terminal domain"/>
    <property type="match status" value="1"/>
</dbReference>
<gene>
    <name evidence="12" type="primary">eno</name>
    <name evidence="18" type="ORF">BST86_00935</name>
</gene>
<dbReference type="GO" id="GO:0009986">
    <property type="term" value="C:cell surface"/>
    <property type="evidence" value="ECO:0007669"/>
    <property type="project" value="UniProtKB-SubCell"/>
</dbReference>
<feature type="binding site" evidence="12 15">
    <location>
        <position position="315"/>
    </location>
    <ligand>
        <name>Mg(2+)</name>
        <dbReference type="ChEBI" id="CHEBI:18420"/>
    </ligand>
</feature>
<feature type="binding site" evidence="14">
    <location>
        <position position="391"/>
    </location>
    <ligand>
        <name>substrate</name>
    </ligand>
</feature>
<evidence type="ECO:0000256" key="5">
    <source>
        <dbReference type="ARBA" id="ARBA00022490"/>
    </source>
</evidence>
<feature type="domain" description="Enolase N-terminal" evidence="17">
    <location>
        <begin position="4"/>
        <end position="133"/>
    </location>
</feature>
<comment type="similarity">
    <text evidence="2 12">Belongs to the enolase family.</text>
</comment>
<evidence type="ECO:0000256" key="3">
    <source>
        <dbReference type="ARBA" id="ARBA00012058"/>
    </source>
</evidence>
<keyword evidence="9 12" id="KW-0324">Glycolysis</keyword>
<evidence type="ECO:0000256" key="13">
    <source>
        <dbReference type="PIRSR" id="PIRSR001400-1"/>
    </source>
</evidence>
<accession>A0A2S9WR41</accession>
<evidence type="ECO:0000256" key="6">
    <source>
        <dbReference type="ARBA" id="ARBA00022525"/>
    </source>
</evidence>
<dbReference type="InterPro" id="IPR000941">
    <property type="entry name" value="Enolase"/>
</dbReference>
<evidence type="ECO:0000256" key="10">
    <source>
        <dbReference type="ARBA" id="ARBA00023239"/>
    </source>
</evidence>
<dbReference type="HAMAP" id="MF_00318">
    <property type="entry name" value="Enolase"/>
    <property type="match status" value="1"/>
</dbReference>
<dbReference type="PROSITE" id="PS00164">
    <property type="entry name" value="ENOLASE"/>
    <property type="match status" value="1"/>
</dbReference>
<feature type="binding site" evidence="14">
    <location>
        <begin position="367"/>
        <end position="370"/>
    </location>
    <ligand>
        <name>substrate</name>
    </ligand>
</feature>
<dbReference type="Pfam" id="PF00113">
    <property type="entry name" value="Enolase_C"/>
    <property type="match status" value="1"/>
</dbReference>
<keyword evidence="18" id="KW-0670">Pyruvate</keyword>
<dbReference type="InterPro" id="IPR036849">
    <property type="entry name" value="Enolase-like_C_sf"/>
</dbReference>
<keyword evidence="6 12" id="KW-0964">Secreted</keyword>
<dbReference type="SFLD" id="SFLDF00002">
    <property type="entry name" value="enolase"/>
    <property type="match status" value="1"/>
</dbReference>
<dbReference type="EMBL" id="MQUC01000003">
    <property type="protein sequence ID" value="PRP65756.1"/>
    <property type="molecule type" value="Genomic_DNA"/>
</dbReference>
<dbReference type="AlphaFoldDB" id="A0A2S9WR41"/>
<dbReference type="PIRSF" id="PIRSF001400">
    <property type="entry name" value="Enolase"/>
    <property type="match status" value="1"/>
</dbReference>
<keyword evidence="5 12" id="KW-0963">Cytoplasm</keyword>
<dbReference type="GO" id="GO:0005576">
    <property type="term" value="C:extracellular region"/>
    <property type="evidence" value="ECO:0007669"/>
    <property type="project" value="UniProtKB-SubCell"/>
</dbReference>
<dbReference type="Proteomes" id="UP000239532">
    <property type="component" value="Unassembled WGS sequence"/>
</dbReference>
<dbReference type="FunFam" id="3.20.20.120:FF:000001">
    <property type="entry name" value="Enolase"/>
    <property type="match status" value="1"/>
</dbReference>
<dbReference type="SFLD" id="SFLDS00001">
    <property type="entry name" value="Enolase"/>
    <property type="match status" value="1"/>
</dbReference>
<evidence type="ECO:0000256" key="7">
    <source>
        <dbReference type="ARBA" id="ARBA00022723"/>
    </source>
</evidence>
<evidence type="ECO:0000256" key="4">
    <source>
        <dbReference type="ARBA" id="ARBA00017068"/>
    </source>
</evidence>
<comment type="cofactor">
    <cofactor evidence="12">
        <name>Mg(2+)</name>
        <dbReference type="ChEBI" id="CHEBI:18420"/>
    </cofactor>
    <text evidence="12">Binds a second Mg(2+) ion via substrate during catalysis.</text>
</comment>
<dbReference type="Gene3D" id="3.30.390.10">
    <property type="entry name" value="Enolase-like, N-terminal domain"/>
    <property type="match status" value="1"/>
</dbReference>
<dbReference type="FunFam" id="3.30.390.10:FF:000001">
    <property type="entry name" value="Enolase"/>
    <property type="match status" value="1"/>
</dbReference>
<evidence type="ECO:0000256" key="11">
    <source>
        <dbReference type="ARBA" id="ARBA00045763"/>
    </source>
</evidence>
<proteinExistence type="inferred from homology"/>
<sequence>MSTIIDVHARQIFDSRGNPTVEVDVLTSNGIMGRAAVPSGASTGEHEAVELRDGGSDFMGKGVMKAVDNVNKTIADELRGVSVFEQNFIDQTMIELDGTPNKANLGANAILGVSLAVAKAAANELNQPLYKYIGGMSAATLPVPMMNIINGGSHSDAPIAFQEFMVMPVEAESFSEALKMGTEIFHHLKKVLHDRGLSTAVGDEGGFAPTLDGTEDALDTILLAIKNAGYTPGKQIMIALDCAAAEFFVDGKYDYTKFEGDKGVKRTSKEQAEYLADLASKYPIISIEDGMDENDWDGWKMLTEIAGDKVQLVGDDLFVTNVERLSRGIKENIANSILIKVNQIGTLTETIAAVNMAHKAGYTSVMSHRSGETEDNTIADLAVALSTGQIKTGSASRSDRMAKYNQLLRIEEELNSSAYFPGRKAFRIS</sequence>
<comment type="subcellular location">
    <subcellularLocation>
        <location evidence="12">Cytoplasm</location>
    </subcellularLocation>
    <subcellularLocation>
        <location evidence="12">Secreted</location>
    </subcellularLocation>
    <subcellularLocation>
        <location evidence="12">Cell surface</location>
    </subcellularLocation>
    <text evidence="12">Fractions of enolase are present in both the cytoplasm and on the cell surface.</text>
</comment>
<dbReference type="EC" id="4.2.1.11" evidence="3 12"/>
<feature type="binding site" evidence="12">
    <location>
        <position position="340"/>
    </location>
    <ligand>
        <name>(2R)-2-phosphoglycerate</name>
        <dbReference type="ChEBI" id="CHEBI:58289"/>
    </ligand>
</feature>
<dbReference type="InterPro" id="IPR020809">
    <property type="entry name" value="Enolase_CS"/>
</dbReference>
<comment type="function">
    <text evidence="11 12">Catalyzes the reversible conversion of 2-phosphoglycerate (2-PG) into phosphoenolpyruvate (PEP). It is essential for the degradation of carbohydrates via glycolysis.</text>
</comment>
<evidence type="ECO:0000256" key="2">
    <source>
        <dbReference type="ARBA" id="ARBA00009604"/>
    </source>
</evidence>
<feature type="binding site" evidence="12 15">
    <location>
        <position position="288"/>
    </location>
    <ligand>
        <name>Mg(2+)</name>
        <dbReference type="ChEBI" id="CHEBI:18420"/>
    </ligand>
</feature>
<organism evidence="18 19">
    <name type="scientific">Nonlabens agnitus</name>
    <dbReference type="NCBI Taxonomy" id="870484"/>
    <lineage>
        <taxon>Bacteria</taxon>
        <taxon>Pseudomonadati</taxon>
        <taxon>Bacteroidota</taxon>
        <taxon>Flavobacteriia</taxon>
        <taxon>Flavobacteriales</taxon>
        <taxon>Flavobacteriaceae</taxon>
        <taxon>Nonlabens</taxon>
    </lineage>
</organism>
<feature type="binding site" evidence="14">
    <location>
        <position position="163"/>
    </location>
    <ligand>
        <name>substrate</name>
    </ligand>
</feature>
<feature type="binding site" evidence="14">
    <location>
        <position position="288"/>
    </location>
    <ligand>
        <name>substrate</name>
    </ligand>
</feature>
<evidence type="ECO:0000313" key="19">
    <source>
        <dbReference type="Proteomes" id="UP000239532"/>
    </source>
</evidence>
<dbReference type="OrthoDB" id="9804716at2"/>
<evidence type="ECO:0000259" key="16">
    <source>
        <dbReference type="SMART" id="SM01192"/>
    </source>
</evidence>